<dbReference type="GO" id="GO:0004497">
    <property type="term" value="F:monooxygenase activity"/>
    <property type="evidence" value="ECO:0007669"/>
    <property type="project" value="UniProtKB-KW"/>
</dbReference>
<dbReference type="PANTHER" id="PTHR30011:SF16">
    <property type="entry name" value="C2H2 FINGER DOMAIN TRANSCRIPTION FACTOR (EUROFUNG)-RELATED"/>
    <property type="match status" value="1"/>
</dbReference>
<evidence type="ECO:0000256" key="2">
    <source>
        <dbReference type="ARBA" id="ARBA00022643"/>
    </source>
</evidence>
<evidence type="ECO:0000256" key="4">
    <source>
        <dbReference type="ARBA" id="ARBA00023033"/>
    </source>
</evidence>
<accession>A0A4Q2ATD3</accession>
<feature type="binding site" evidence="6">
    <location>
        <position position="148"/>
    </location>
    <ligand>
        <name>FMN</name>
        <dbReference type="ChEBI" id="CHEBI:58210"/>
    </ligand>
</feature>
<name>A0A4Q2ATD3_9BURK</name>
<evidence type="ECO:0000259" key="7">
    <source>
        <dbReference type="Pfam" id="PF00296"/>
    </source>
</evidence>
<comment type="caution">
    <text evidence="8">The sequence shown here is derived from an EMBL/GenBank/DDBJ whole genome shotgun (WGS) entry which is preliminary data.</text>
</comment>
<keyword evidence="2 6" id="KW-0288">FMN</keyword>
<gene>
    <name evidence="8" type="ORF">D1006_14280</name>
</gene>
<evidence type="ECO:0000256" key="1">
    <source>
        <dbReference type="ARBA" id="ARBA00022630"/>
    </source>
</evidence>
<dbReference type="PIRSF" id="PIRSF000337">
    <property type="entry name" value="NTA_MOA"/>
    <property type="match status" value="1"/>
</dbReference>
<comment type="similarity">
    <text evidence="5">Belongs to the NtaA/SnaA/DszA monooxygenase family.</text>
</comment>
<dbReference type="Gene3D" id="3.20.20.30">
    <property type="entry name" value="Luciferase-like domain"/>
    <property type="match status" value="1"/>
</dbReference>
<organism evidence="8 9">
    <name type="scientific">Burkholderia stabilis</name>
    <dbReference type="NCBI Taxonomy" id="95485"/>
    <lineage>
        <taxon>Bacteria</taxon>
        <taxon>Pseudomonadati</taxon>
        <taxon>Pseudomonadota</taxon>
        <taxon>Betaproteobacteria</taxon>
        <taxon>Burkholderiales</taxon>
        <taxon>Burkholderiaceae</taxon>
        <taxon>Burkholderia</taxon>
        <taxon>Burkholderia cepacia complex</taxon>
    </lineage>
</organism>
<reference evidence="8 9" key="1">
    <citation type="submission" date="2018-08" db="EMBL/GenBank/DDBJ databases">
        <title>Mountain-cultivated ginseng endophyte, Burkholderia stabilis and its activity against ginseng root rot disease.</title>
        <authorList>
            <person name="Tapan Kumar M."/>
            <person name="Bae H."/>
            <person name="Shanmugam G."/>
            <person name="Jeon J."/>
        </authorList>
    </citation>
    <scope>NUCLEOTIDE SEQUENCE [LARGE SCALE GENOMIC DNA]</scope>
    <source>
        <strain evidence="8 9">EB159</strain>
    </source>
</reference>
<keyword evidence="3" id="KW-0560">Oxidoreductase</keyword>
<dbReference type="OrthoDB" id="4505903at2"/>
<keyword evidence="1 6" id="KW-0285">Flavoprotein</keyword>
<dbReference type="InterPro" id="IPR011251">
    <property type="entry name" value="Luciferase-like_dom"/>
</dbReference>
<feature type="binding site" evidence="6">
    <location>
        <position position="223"/>
    </location>
    <ligand>
        <name>FMN</name>
        <dbReference type="ChEBI" id="CHEBI:58210"/>
    </ligand>
</feature>
<feature type="binding site" evidence="6">
    <location>
        <position position="152"/>
    </location>
    <ligand>
        <name>FMN</name>
        <dbReference type="ChEBI" id="CHEBI:58210"/>
    </ligand>
</feature>
<dbReference type="PANTHER" id="PTHR30011">
    <property type="entry name" value="ALKANESULFONATE MONOOXYGENASE-RELATED"/>
    <property type="match status" value="1"/>
</dbReference>
<dbReference type="CDD" id="cd01095">
    <property type="entry name" value="Nitrilotriacetate_monoxgenase"/>
    <property type="match status" value="1"/>
</dbReference>
<evidence type="ECO:0000313" key="8">
    <source>
        <dbReference type="EMBL" id="RXV73383.1"/>
    </source>
</evidence>
<evidence type="ECO:0000313" key="9">
    <source>
        <dbReference type="Proteomes" id="UP000289650"/>
    </source>
</evidence>
<dbReference type="NCBIfam" id="TIGR03860">
    <property type="entry name" value="FMN_nitrolo"/>
    <property type="match status" value="1"/>
</dbReference>
<sequence>MTKQLCLGGFMRPICLHTAWWRHPSAPTLANFNWPVIRSLAQKLEHACFDAVFTADHLAVMPMPPNALKRSGTITSYDPLVMLSAIAACTDRIGLIATGTTSYEDPYLLARRFASLDHLSGGRAGWNIVTTVNPEAALNFGLETALRHAERYERAEEFFDVVTGLWDGWSDHALVMDKETGVFSDLDKIRPLNHKGKFFSVKGPLNIARPVQGWPVIALAGASEEARDMAARSADLVFGNARSIETGRAFYRDVKSRAVAAGRNPDHVKILPANQVYVGRTRAEALAKKRYMDDLVHVDSNIPNLSIRLGVDCSKFDPDKPLPELPHTEQGQGNQREWAALARRERLTVRELAKRAAESGTGEMVGTASEIADQMEEWLMTEACDGFIVVFYTVPDGYDDFVTMVVPELQRRGLFRTRYEGATLRENIGLPRPKSPLD</sequence>
<evidence type="ECO:0000256" key="5">
    <source>
        <dbReference type="ARBA" id="ARBA00033748"/>
    </source>
</evidence>
<feature type="binding site" evidence="6">
    <location>
        <position position="98"/>
    </location>
    <ligand>
        <name>FMN</name>
        <dbReference type="ChEBI" id="CHEBI:58210"/>
    </ligand>
</feature>
<dbReference type="Pfam" id="PF00296">
    <property type="entry name" value="Bac_luciferase"/>
    <property type="match status" value="1"/>
</dbReference>
<dbReference type="InterPro" id="IPR016215">
    <property type="entry name" value="NTA_MOA"/>
</dbReference>
<dbReference type="EMBL" id="QWEX01000001">
    <property type="protein sequence ID" value="RXV73383.1"/>
    <property type="molecule type" value="Genomic_DNA"/>
</dbReference>
<dbReference type="AlphaFoldDB" id="A0A4Q2ATD3"/>
<dbReference type="SUPFAM" id="SSF51679">
    <property type="entry name" value="Bacterial luciferase-like"/>
    <property type="match status" value="1"/>
</dbReference>
<dbReference type="RefSeq" id="WP_129514169.1">
    <property type="nucleotide sequence ID" value="NZ_QWEX01000001.1"/>
</dbReference>
<protein>
    <submittedName>
        <fullName evidence="8">FMN-dependent monooxygenase</fullName>
    </submittedName>
</protein>
<dbReference type="GO" id="GO:0016705">
    <property type="term" value="F:oxidoreductase activity, acting on paired donors, with incorporation or reduction of molecular oxygen"/>
    <property type="evidence" value="ECO:0007669"/>
    <property type="project" value="InterPro"/>
</dbReference>
<evidence type="ECO:0000256" key="3">
    <source>
        <dbReference type="ARBA" id="ARBA00023002"/>
    </source>
</evidence>
<dbReference type="InterPro" id="IPR051260">
    <property type="entry name" value="Diverse_substr_monoxygenases"/>
</dbReference>
<dbReference type="Proteomes" id="UP000289650">
    <property type="component" value="Unassembled WGS sequence"/>
</dbReference>
<feature type="binding site" evidence="6">
    <location>
        <position position="56"/>
    </location>
    <ligand>
        <name>FMN</name>
        <dbReference type="ChEBI" id="CHEBI:58210"/>
    </ligand>
</feature>
<feature type="domain" description="Luciferase-like" evidence="7">
    <location>
        <begin position="21"/>
        <end position="378"/>
    </location>
</feature>
<proteinExistence type="inferred from homology"/>
<dbReference type="InterPro" id="IPR036661">
    <property type="entry name" value="Luciferase-like_sf"/>
</dbReference>
<keyword evidence="4 8" id="KW-0503">Monooxygenase</keyword>
<evidence type="ECO:0000256" key="6">
    <source>
        <dbReference type="PIRSR" id="PIRSR000337-1"/>
    </source>
</evidence>